<reference evidence="2 3" key="1">
    <citation type="submission" date="2018-08" db="EMBL/GenBank/DDBJ databases">
        <title>Vibrio harveyi strains pathogenic to white snook Centropomus viridis Lockington (1877) and potential probiotic bacteria.</title>
        <authorList>
            <person name="Soto-Rodriguez S."/>
            <person name="Gomez-Gil B."/>
            <person name="Lozano-Olvera R."/>
        </authorList>
    </citation>
    <scope>NUCLEOTIDE SEQUENCE [LARGE SCALE GENOMIC DNA]</scope>
    <source>
        <strain evidence="2 3">CAIM 1508</strain>
    </source>
</reference>
<dbReference type="Pfam" id="PF01381">
    <property type="entry name" value="HTH_3"/>
    <property type="match status" value="1"/>
</dbReference>
<dbReference type="RefSeq" id="WP_114091632.1">
    <property type="nucleotide sequence ID" value="NZ_QOUW02000007.1"/>
</dbReference>
<dbReference type="SUPFAM" id="SSF47413">
    <property type="entry name" value="lambda repressor-like DNA-binding domains"/>
    <property type="match status" value="1"/>
</dbReference>
<gene>
    <name evidence="2" type="ORF">DS957_003530</name>
</gene>
<organism evidence="2 3">
    <name type="scientific">Vibrio harveyi</name>
    <name type="common">Beneckea harveyi</name>
    <dbReference type="NCBI Taxonomy" id="669"/>
    <lineage>
        <taxon>Bacteria</taxon>
        <taxon>Pseudomonadati</taxon>
        <taxon>Pseudomonadota</taxon>
        <taxon>Gammaproteobacteria</taxon>
        <taxon>Vibrionales</taxon>
        <taxon>Vibrionaceae</taxon>
        <taxon>Vibrio</taxon>
    </lineage>
</organism>
<evidence type="ECO:0000313" key="3">
    <source>
        <dbReference type="Proteomes" id="UP000253437"/>
    </source>
</evidence>
<evidence type="ECO:0000313" key="2">
    <source>
        <dbReference type="EMBL" id="RIW17854.1"/>
    </source>
</evidence>
<comment type="caution">
    <text evidence="2">The sequence shown here is derived from an EMBL/GenBank/DDBJ whole genome shotgun (WGS) entry which is preliminary data.</text>
</comment>
<dbReference type="CDD" id="cd00093">
    <property type="entry name" value="HTH_XRE"/>
    <property type="match status" value="1"/>
</dbReference>
<evidence type="ECO:0000259" key="1">
    <source>
        <dbReference type="PROSITE" id="PS50943"/>
    </source>
</evidence>
<dbReference type="SMART" id="SM00530">
    <property type="entry name" value="HTH_XRE"/>
    <property type="match status" value="1"/>
</dbReference>
<sequence length="97" mass="11177">MQDVRTKAAQIQSATYRKQRASRLEQARITKGLSLQELADLIGMDRKTLSKVEQGESNVKAKDLELIALFTEQDIQWLMFGDVHKLRESAIKDDYHE</sequence>
<name>A0A8B3DR87_VIBHA</name>
<dbReference type="GO" id="GO:0003677">
    <property type="term" value="F:DNA binding"/>
    <property type="evidence" value="ECO:0007669"/>
    <property type="project" value="InterPro"/>
</dbReference>
<feature type="domain" description="HTH cro/C1-type" evidence="1">
    <location>
        <begin position="24"/>
        <end position="78"/>
    </location>
</feature>
<accession>A0A8B3DR87</accession>
<dbReference type="Gene3D" id="1.10.260.40">
    <property type="entry name" value="lambda repressor-like DNA-binding domains"/>
    <property type="match status" value="1"/>
</dbReference>
<dbReference type="Proteomes" id="UP000253437">
    <property type="component" value="Unassembled WGS sequence"/>
</dbReference>
<proteinExistence type="predicted"/>
<dbReference type="InterPro" id="IPR010982">
    <property type="entry name" value="Lambda_DNA-bd_dom_sf"/>
</dbReference>
<dbReference type="PROSITE" id="PS50943">
    <property type="entry name" value="HTH_CROC1"/>
    <property type="match status" value="1"/>
</dbReference>
<protein>
    <submittedName>
        <fullName evidence="2">Helix-turn-helix domain-containing protein</fullName>
    </submittedName>
</protein>
<dbReference type="EMBL" id="QOUW02000007">
    <property type="protein sequence ID" value="RIW17854.1"/>
    <property type="molecule type" value="Genomic_DNA"/>
</dbReference>
<dbReference type="AlphaFoldDB" id="A0A8B3DR87"/>
<dbReference type="InterPro" id="IPR001387">
    <property type="entry name" value="Cro/C1-type_HTH"/>
</dbReference>